<feature type="compositionally biased region" description="Low complexity" evidence="2">
    <location>
        <begin position="108"/>
        <end position="120"/>
    </location>
</feature>
<dbReference type="EMBL" id="AGNL01046721">
    <property type="protein sequence ID" value="EJK47690.1"/>
    <property type="molecule type" value="Genomic_DNA"/>
</dbReference>
<dbReference type="Proteomes" id="UP000266841">
    <property type="component" value="Unassembled WGS sequence"/>
</dbReference>
<feature type="compositionally biased region" description="Basic and acidic residues" evidence="2">
    <location>
        <begin position="88"/>
        <end position="106"/>
    </location>
</feature>
<proteinExistence type="predicted"/>
<feature type="region of interest" description="Disordered" evidence="2">
    <location>
        <begin position="1"/>
        <end position="125"/>
    </location>
</feature>
<keyword evidence="1" id="KW-0175">Coiled coil</keyword>
<feature type="coiled-coil region" evidence="1">
    <location>
        <begin position="162"/>
        <end position="318"/>
    </location>
</feature>
<gene>
    <name evidence="3" type="ORF">THAOC_33573</name>
</gene>
<dbReference type="AlphaFoldDB" id="K0R4Z0"/>
<evidence type="ECO:0000256" key="1">
    <source>
        <dbReference type="SAM" id="Coils"/>
    </source>
</evidence>
<evidence type="ECO:0000313" key="3">
    <source>
        <dbReference type="EMBL" id="EJK47690.1"/>
    </source>
</evidence>
<protein>
    <submittedName>
        <fullName evidence="3">Uncharacterized protein</fullName>
    </submittedName>
</protein>
<sequence>MPRGRKKDKRREHLANLAAERRNKKAKAEAEAAEAEAAESEGRLVARSASVQAVGAVGQSDESSRDERSDDVDDGASETIESAMSAEDAIREKRAEGLRKRRETIAARRSQPPSRSSTRSVAKPQDFCAEQAAAYATKSDPHLKGWEARRANDNVRLANAVTEKSQAELDLLRHQMERENREAIAAAEERMNAEIETIVNAKVEKLKADFLAELETERVDDSQELKELAQFLEKRVDYQKDETILKQHITSLAMQLKSANDECALLTKTVTEYENQMNHLTLSANKAAAYRKAANAAKAEASRAKDQLKKVRDSLKVNIDSTLSREEKLKSISDLTLSLFKGFFPNMDQKKMAVMLQTCLSNGDIFSESAGRYATIKLARAYMRMKFENWRILKEMDMSCEGTFNQSALKHLYSLEECGRGSFAHTHGHSAITPTSAITEARALLNQAIRQVIPIQRNKDPNKAKYGDHVMVDYEKIIRLLVKGLGLTEKAEREGIEICVTSDAAKLHRNSDAIDPETGTKLFVDGEGRFMNVQKTTNCALVEMILAPETKDVMVHEGRAADQTSIDFDFENALEDIRTEFNQKVIAELRLRGVNCRGSASVRRTRLKRRLNLQRRIKQVRNRIEKEEAAKVSRIVKLKDLVTCILHLENRTTECVIYHVLCAAFDGLSDDEKKAVKALIEKLLNETVFGNGESAGQWTVPYADGEVQKISLTNGEARAICERLPDVMESIHGHIENEVDRDDWRECVNMFTSIMEELRSRENFEDERIRVLQNRIDNFMDKWHRLSGRGGSGNYMHCLDVGHICDQLFLHRNLYRYSQQGWEALNKKAKKIFFTKTAMGGGRSKSGKLLPILELFLRELFWKFGWGDKLFTKHVYPRDEGEKYQSLEIEKCYHQPMFRSSRSKSPKAISDEDLGEVIDSIINFGSDNDLLDMLCDDGEDYLERLRGMDRERFDELATFIENCTAEFVNNQFSGDGGVEV</sequence>
<comment type="caution">
    <text evidence="3">The sequence shown here is derived from an EMBL/GenBank/DDBJ whole genome shotgun (WGS) entry which is preliminary data.</text>
</comment>
<accession>K0R4Z0</accession>
<evidence type="ECO:0000256" key="2">
    <source>
        <dbReference type="SAM" id="MobiDB-lite"/>
    </source>
</evidence>
<dbReference type="OrthoDB" id="55625at2759"/>
<name>K0R4Z0_THAOC</name>
<keyword evidence="4" id="KW-1185">Reference proteome</keyword>
<organism evidence="3 4">
    <name type="scientific">Thalassiosira oceanica</name>
    <name type="common">Marine diatom</name>
    <dbReference type="NCBI Taxonomy" id="159749"/>
    <lineage>
        <taxon>Eukaryota</taxon>
        <taxon>Sar</taxon>
        <taxon>Stramenopiles</taxon>
        <taxon>Ochrophyta</taxon>
        <taxon>Bacillariophyta</taxon>
        <taxon>Coscinodiscophyceae</taxon>
        <taxon>Thalassiosirophycidae</taxon>
        <taxon>Thalassiosirales</taxon>
        <taxon>Thalassiosiraceae</taxon>
        <taxon>Thalassiosira</taxon>
    </lineage>
</organism>
<feature type="compositionally biased region" description="Basic residues" evidence="2">
    <location>
        <begin position="1"/>
        <end position="12"/>
    </location>
</feature>
<evidence type="ECO:0000313" key="4">
    <source>
        <dbReference type="Proteomes" id="UP000266841"/>
    </source>
</evidence>
<reference evidence="3 4" key="1">
    <citation type="journal article" date="2012" name="Genome Biol.">
        <title>Genome and low-iron response of an oceanic diatom adapted to chronic iron limitation.</title>
        <authorList>
            <person name="Lommer M."/>
            <person name="Specht M."/>
            <person name="Roy A.S."/>
            <person name="Kraemer L."/>
            <person name="Andreson R."/>
            <person name="Gutowska M.A."/>
            <person name="Wolf J."/>
            <person name="Bergner S.V."/>
            <person name="Schilhabel M.B."/>
            <person name="Klostermeier U.C."/>
            <person name="Beiko R.G."/>
            <person name="Rosenstiel P."/>
            <person name="Hippler M."/>
            <person name="Laroche J."/>
        </authorList>
    </citation>
    <scope>NUCLEOTIDE SEQUENCE [LARGE SCALE GENOMIC DNA]</scope>
    <source>
        <strain evidence="3 4">CCMP1005</strain>
    </source>
</reference>